<evidence type="ECO:0000313" key="2">
    <source>
        <dbReference type="EMBL" id="KAL3676714.1"/>
    </source>
</evidence>
<dbReference type="PANTHER" id="PTHR47679">
    <property type="entry name" value="PROTEIN TORNADO 1"/>
    <property type="match status" value="1"/>
</dbReference>
<organism evidence="2 3">
    <name type="scientific">Riccia sorocarpa</name>
    <dbReference type="NCBI Taxonomy" id="122646"/>
    <lineage>
        <taxon>Eukaryota</taxon>
        <taxon>Viridiplantae</taxon>
        <taxon>Streptophyta</taxon>
        <taxon>Embryophyta</taxon>
        <taxon>Marchantiophyta</taxon>
        <taxon>Marchantiopsida</taxon>
        <taxon>Marchantiidae</taxon>
        <taxon>Marchantiales</taxon>
        <taxon>Ricciaceae</taxon>
        <taxon>Riccia</taxon>
    </lineage>
</organism>
<protein>
    <recommendedName>
        <fullName evidence="4">C-terminal of Roc (COR) domain-containing protein</fullName>
    </recommendedName>
</protein>
<evidence type="ECO:0000313" key="3">
    <source>
        <dbReference type="Proteomes" id="UP001633002"/>
    </source>
</evidence>
<dbReference type="EMBL" id="JBJQOH010000008">
    <property type="protein sequence ID" value="KAL3676714.1"/>
    <property type="molecule type" value="Genomic_DNA"/>
</dbReference>
<keyword evidence="3" id="KW-1185">Reference proteome</keyword>
<gene>
    <name evidence="2" type="ORF">R1sor_026662</name>
</gene>
<feature type="region of interest" description="Disordered" evidence="1">
    <location>
        <begin position="1148"/>
        <end position="1186"/>
    </location>
</feature>
<sequence length="1442" mass="164189">MSSPLSLDVDLSPHFNRVTLPDDSFPVLRRTLTGRTFNVISLSDAIRAFTGKGYPTGDPTELLAATLKAVGSSTLEHKMLRIKDLYGVAKHFSSEDWDYVFSPLLSNQTSLEAIYVQCEEFDMFGPVLSQIGYLLAKSSTLEILWFSSQTGLRHSWRGDARVSDAVVKTLSEGLIHSKCLRTVVVTDVGGALEKSFADVLKGALSTNVHNTSLEWIDLPATLERLHVALEILLSNSFKNLKRIHIVGLRGDVDESTVDKFQLVAKCLRRCQQSDFDTIRTVHLDFDLRCGHTEDDRVLEIWDKWVGANEGPVLLEARLRVFGYGSPYGWDGSRRWGAVVDEMLTPSVTQLKSLHVCFEWDYYNHLRGEQPTWLHDMETSFSLLCKNIQSIDSVESISIRGQEEILVKCGPPLFQSLHHKLRLRELTCDGPWYVDEVFRSLMDLLQLNIYLEVVNLDKYRREESGDEGKKVLVQQVLRRNREQRDYFSTLRDAKLPFEEAKAARVFLCGNPFAGKTTLRVTMMETKHCKKESRIKKYWNRRIDPLRRKSRKGVGLPLKRTKGVDVELLKDDAEMQISVWDLAGQEIFRALQSLLLPAVTQACVFVFVFSPFQDDQSLLKEDLEESFQLELKSWLRFVASHYPITGTFLPEVLVVITHKDKMEQYERDLSCEFATIVEYFRAQYGRALNLHATPFHMNAWNKVEINPFVEALFALVSEMLRKKTPQAPSVCCKLISEILDPQHASSKQMVAKPVWKIPDFYNHISERLESLDVGSFDQNLENQRRVLEAVILYMHDAGSIFYLPKCQRIVGDINWLTSKFLGFLISEGHGFQAKSTVSRSSSSIDGLVTKGTLVSILKELREICGKKNVNVDAQVLQDLLENLDLCYPIRTVEGVQQYFIPTIFARSATRKDLTWGAVPYPESQWQYFGYRLLCVDSDTTSLTAATFPRFQIQFRKEIVTDDETCVLQRDVIRLDHDRDGYTIIVENAEEGTHIDVLIQFSKQKGRDAAVEYARQHILQEFRKFCASPQGCRGVTLETAIIRPECVQQPTPQKYRKEQIILERQLKAHFRETVEKKLNLEVITWPQGDKGGDQDLFNCEHFWKRVPEAKLSKGSQQAVELLCARDVEEIMEPVRERSRITVENLRELEQQLDSQLQQSTEGSVSNLGAERHSWRSEGGSSGSTQEDKGFSDIHEHLDNMEERVKEHVDKAVASLSKQLQAIRRDIQQLQELVHSTFLSVMTKIDTVVGYSRALEDAKVPRLPYITFTDVRFSQKMKGTLQIGTPVRLHLLCESRFRPHSVDGQPGLKLTIGDVNKEWLRQISVNALKVFWALVKAGVDSQLPGVAGLIPELGDLSGGLVPVTAMTLQELKNAKFSTLPTVERSGVADDVWKFLRSTVQPATIPEHFKLELVRYNPGTVAVDQSYAWLCQKCVDEGEKNHVLKCI</sequence>
<dbReference type="SUPFAM" id="SSF52540">
    <property type="entry name" value="P-loop containing nucleoside triphosphate hydrolases"/>
    <property type="match status" value="1"/>
</dbReference>
<name>A0ABD3GHR6_9MARC</name>
<dbReference type="Proteomes" id="UP001633002">
    <property type="component" value="Unassembled WGS sequence"/>
</dbReference>
<dbReference type="PANTHER" id="PTHR47679:SF1">
    <property type="entry name" value="PROTEIN TORNADO 1"/>
    <property type="match status" value="1"/>
</dbReference>
<dbReference type="SUPFAM" id="SSF52047">
    <property type="entry name" value="RNI-like"/>
    <property type="match status" value="1"/>
</dbReference>
<dbReference type="Gene3D" id="3.40.50.300">
    <property type="entry name" value="P-loop containing nucleotide triphosphate hydrolases"/>
    <property type="match status" value="1"/>
</dbReference>
<accession>A0ABD3GHR6</accession>
<proteinExistence type="predicted"/>
<reference evidence="2 3" key="1">
    <citation type="submission" date="2024-09" db="EMBL/GenBank/DDBJ databases">
        <title>Chromosome-scale assembly of Riccia sorocarpa.</title>
        <authorList>
            <person name="Paukszto L."/>
        </authorList>
    </citation>
    <scope>NUCLEOTIDE SEQUENCE [LARGE SCALE GENOMIC DNA]</scope>
    <source>
        <strain evidence="2">LP-2024</strain>
        <tissue evidence="2">Aerial parts of the thallus</tissue>
    </source>
</reference>
<evidence type="ECO:0008006" key="4">
    <source>
        <dbReference type="Google" id="ProtNLM"/>
    </source>
</evidence>
<comment type="caution">
    <text evidence="2">The sequence shown here is derived from an EMBL/GenBank/DDBJ whole genome shotgun (WGS) entry which is preliminary data.</text>
</comment>
<evidence type="ECO:0000256" key="1">
    <source>
        <dbReference type="SAM" id="MobiDB-lite"/>
    </source>
</evidence>
<dbReference type="InterPro" id="IPR027417">
    <property type="entry name" value="P-loop_NTPase"/>
</dbReference>